<reference evidence="2" key="1">
    <citation type="journal article" date="2011" name="Appl. Environ. Microbiol.">
        <title>Genomic potential of Marinobacter aquaeolei, a biogeochemical 'opportunitroph'.</title>
        <authorList>
            <person name="Singer E."/>
            <person name="Webb E.A."/>
            <person name="Nelson W.C."/>
            <person name="Heidelberg J.F."/>
            <person name="Ivanova N."/>
            <person name="Pati A."/>
            <person name="Edwards K.J."/>
        </authorList>
    </citation>
    <scope>NUCLEOTIDE SEQUENCE [LARGE SCALE GENOMIC DNA]</scope>
    <source>
        <strain evidence="2">ATCC 700491 / DSM 11845 / VT8</strain>
    </source>
</reference>
<evidence type="ECO:0000313" key="2">
    <source>
        <dbReference type="Proteomes" id="UP000000998"/>
    </source>
</evidence>
<dbReference type="KEGG" id="maq:Maqu_4311"/>
<proteinExistence type="predicted"/>
<geneLocation type="plasmid" evidence="1 2">
    <name>pMAQU01</name>
</geneLocation>
<gene>
    <name evidence="1" type="ordered locus">Maqu_4311</name>
</gene>
<keyword evidence="1" id="KW-0614">Plasmid</keyword>
<dbReference type="Proteomes" id="UP000000998">
    <property type="component" value="Plasmid pMAQU01"/>
</dbReference>
<dbReference type="AlphaFoldDB" id="A1U843"/>
<accession>A1U843</accession>
<dbReference type="EMBL" id="CP000515">
    <property type="protein sequence ID" value="ABM21162.1"/>
    <property type="molecule type" value="Genomic_DNA"/>
</dbReference>
<organism evidence="1 2">
    <name type="scientific">Marinobacter nauticus (strain ATCC 700491 / DSM 11845 / VT8)</name>
    <name type="common">Marinobacter aquaeolei</name>
    <dbReference type="NCBI Taxonomy" id="351348"/>
    <lineage>
        <taxon>Bacteria</taxon>
        <taxon>Pseudomonadati</taxon>
        <taxon>Pseudomonadota</taxon>
        <taxon>Gammaproteobacteria</taxon>
        <taxon>Pseudomonadales</taxon>
        <taxon>Marinobacteraceae</taxon>
        <taxon>Marinobacter</taxon>
    </lineage>
</organism>
<name>A1U843_MARN8</name>
<evidence type="ECO:0000313" key="1">
    <source>
        <dbReference type="EMBL" id="ABM21162.1"/>
    </source>
</evidence>
<protein>
    <submittedName>
        <fullName evidence="1">Uncharacterized protein</fullName>
    </submittedName>
</protein>
<sequence length="487" mass="54008">MLGAARTQGLIQTGHFGQGMPDAGNHDAQPAQVNPAWASQPMLAAHRLATLPDTQTLMGEVFRDTRFPHQPTRKTLADTIRLLALSGNVSADQARWLADNKSHPNRLWSAIGYLSTYAANDDSNQIIRGIHSRLTEIAPLRQIGRFVTAWAKQLPEVIDPRLINELHKLMQINQNPDQDIRADWAAFNHALAGTLKAIAAELNERMNPKLLHHGEPLELTLCFAGETNIGGGLLMGADHTMGLELGVDVMTTSTAYWKAMTLGLTLIQKHLFPLYTPTNLADMGGMMIDEVEDDLNGIAAYLTAHNLDDSEANVEEAISASNCFIIECYEAWEHYVAEVTMHQEIVGNWKLEAEATVDLLTKTMASLPAPKTEHDKRLSTWLNDVASALEPFQGKENWCVERAHLVSDSSEATLPVLDELTPVYCEDDRLCAQYAEQMHEMYMQGDDGAVMLSWDADPKTILEWVNDLNKGHQLLAELFLIGNDDTE</sequence>
<dbReference type="HOGENOM" id="CLU_559973_0_0_6"/>